<dbReference type="Proteomes" id="UP000887540">
    <property type="component" value="Unplaced"/>
</dbReference>
<keyword evidence="1" id="KW-1185">Reference proteome</keyword>
<evidence type="ECO:0000313" key="2">
    <source>
        <dbReference type="WBParaSite" id="ACRNAN_scaffold24011.g15761.t1"/>
    </source>
</evidence>
<accession>A0A914DFT6</accession>
<dbReference type="WBParaSite" id="ACRNAN_scaffold24011.g15761.t1">
    <property type="protein sequence ID" value="ACRNAN_scaffold24011.g15761.t1"/>
    <property type="gene ID" value="ACRNAN_scaffold24011.g15761"/>
</dbReference>
<evidence type="ECO:0000313" key="1">
    <source>
        <dbReference type="Proteomes" id="UP000887540"/>
    </source>
</evidence>
<name>A0A914DFT6_9BILA</name>
<reference evidence="2" key="1">
    <citation type="submission" date="2022-11" db="UniProtKB">
        <authorList>
            <consortium name="WormBaseParasite"/>
        </authorList>
    </citation>
    <scope>IDENTIFICATION</scope>
</reference>
<proteinExistence type="predicted"/>
<dbReference type="AlphaFoldDB" id="A0A914DFT6"/>
<organism evidence="1 2">
    <name type="scientific">Acrobeloides nanus</name>
    <dbReference type="NCBI Taxonomy" id="290746"/>
    <lineage>
        <taxon>Eukaryota</taxon>
        <taxon>Metazoa</taxon>
        <taxon>Ecdysozoa</taxon>
        <taxon>Nematoda</taxon>
        <taxon>Chromadorea</taxon>
        <taxon>Rhabditida</taxon>
        <taxon>Tylenchina</taxon>
        <taxon>Cephalobomorpha</taxon>
        <taxon>Cephaloboidea</taxon>
        <taxon>Cephalobidae</taxon>
        <taxon>Acrobeloides</taxon>
    </lineage>
</organism>
<sequence>MLNMNNVGEDSTLSFTGSVVYGFLWSGIITRLANNCPSCPICSTHPPCHCQRQRPCPTRFPSTNPSTSSTIAASNGFQFEGLVNESIYEQLYLKHEVIVT</sequence>
<protein>
    <submittedName>
        <fullName evidence="2">Uncharacterized protein</fullName>
    </submittedName>
</protein>